<proteinExistence type="predicted"/>
<name>A0A0C2DDX7_9BACT</name>
<protein>
    <submittedName>
        <fullName evidence="1">Putative ATP-dependent helicase</fullName>
    </submittedName>
</protein>
<keyword evidence="1" id="KW-0067">ATP-binding</keyword>
<comment type="caution">
    <text evidence="1">The sequence shown here is derived from an EMBL/GenBank/DDBJ whole genome shotgun (WGS) entry which is preliminary data.</text>
</comment>
<dbReference type="RefSeq" id="WP_052545994.1">
    <property type="nucleotide sequence ID" value="NZ_JMCC02000001.1"/>
</dbReference>
<dbReference type="GO" id="GO:0004386">
    <property type="term" value="F:helicase activity"/>
    <property type="evidence" value="ECO:0007669"/>
    <property type="project" value="UniProtKB-KW"/>
</dbReference>
<gene>
    <name evidence="1" type="ORF">DB30_00154</name>
</gene>
<organism evidence="1 2">
    <name type="scientific">Enhygromyxa salina</name>
    <dbReference type="NCBI Taxonomy" id="215803"/>
    <lineage>
        <taxon>Bacteria</taxon>
        <taxon>Pseudomonadati</taxon>
        <taxon>Myxococcota</taxon>
        <taxon>Polyangia</taxon>
        <taxon>Nannocystales</taxon>
        <taxon>Nannocystaceae</taxon>
        <taxon>Enhygromyxa</taxon>
    </lineage>
</organism>
<evidence type="ECO:0000313" key="1">
    <source>
        <dbReference type="EMBL" id="KIG19645.1"/>
    </source>
</evidence>
<dbReference type="Proteomes" id="UP000031599">
    <property type="component" value="Unassembled WGS sequence"/>
</dbReference>
<accession>A0A0C2DDX7</accession>
<sequence length="140" mass="15781">MSEIVRYQEAMILEEVEPEIRVLDPRQTQFISDTSSQHRASLLSTESVLRDVPPPVDGLYIGPEALEQLLPKAVDAVKRRLEADRAELGPKLNNEFERLEARRLEHIESLIEHRRDPRAELTTADESFLQVIASVVGGAA</sequence>
<keyword evidence="1" id="KW-0547">Nucleotide-binding</keyword>
<keyword evidence="1" id="KW-0347">Helicase</keyword>
<keyword evidence="1" id="KW-0378">Hydrolase</keyword>
<dbReference type="AlphaFoldDB" id="A0A0C2DDX7"/>
<dbReference type="EMBL" id="JMCC02000001">
    <property type="protein sequence ID" value="KIG19645.1"/>
    <property type="molecule type" value="Genomic_DNA"/>
</dbReference>
<reference evidence="1 2" key="1">
    <citation type="submission" date="2014-12" db="EMBL/GenBank/DDBJ databases">
        <title>Genome assembly of Enhygromyxa salina DSM 15201.</title>
        <authorList>
            <person name="Sharma G."/>
            <person name="Subramanian S."/>
        </authorList>
    </citation>
    <scope>NUCLEOTIDE SEQUENCE [LARGE SCALE GENOMIC DNA]</scope>
    <source>
        <strain evidence="1 2">DSM 15201</strain>
    </source>
</reference>
<evidence type="ECO:0000313" key="2">
    <source>
        <dbReference type="Proteomes" id="UP000031599"/>
    </source>
</evidence>